<dbReference type="AlphaFoldDB" id="A0A5B7CP21"/>
<comment type="caution">
    <text evidence="1">The sequence shown here is derived from an EMBL/GenBank/DDBJ whole genome shotgun (WGS) entry which is preliminary data.</text>
</comment>
<organism evidence="1 2">
    <name type="scientific">Portunus trituberculatus</name>
    <name type="common">Swimming crab</name>
    <name type="synonym">Neptunus trituberculatus</name>
    <dbReference type="NCBI Taxonomy" id="210409"/>
    <lineage>
        <taxon>Eukaryota</taxon>
        <taxon>Metazoa</taxon>
        <taxon>Ecdysozoa</taxon>
        <taxon>Arthropoda</taxon>
        <taxon>Crustacea</taxon>
        <taxon>Multicrustacea</taxon>
        <taxon>Malacostraca</taxon>
        <taxon>Eumalacostraca</taxon>
        <taxon>Eucarida</taxon>
        <taxon>Decapoda</taxon>
        <taxon>Pleocyemata</taxon>
        <taxon>Brachyura</taxon>
        <taxon>Eubrachyura</taxon>
        <taxon>Portunoidea</taxon>
        <taxon>Portunidae</taxon>
        <taxon>Portuninae</taxon>
        <taxon>Portunus</taxon>
    </lineage>
</organism>
<protein>
    <submittedName>
        <fullName evidence="1">Uncharacterized protein</fullName>
    </submittedName>
</protein>
<reference evidence="1 2" key="1">
    <citation type="submission" date="2019-05" db="EMBL/GenBank/DDBJ databases">
        <title>Another draft genome of Portunus trituberculatus and its Hox gene families provides insights of decapod evolution.</title>
        <authorList>
            <person name="Jeong J.-H."/>
            <person name="Song I."/>
            <person name="Kim S."/>
            <person name="Choi T."/>
            <person name="Kim D."/>
            <person name="Ryu S."/>
            <person name="Kim W."/>
        </authorList>
    </citation>
    <scope>NUCLEOTIDE SEQUENCE [LARGE SCALE GENOMIC DNA]</scope>
    <source>
        <tissue evidence="1">Muscle</tissue>
    </source>
</reference>
<name>A0A5B7CP21_PORTR</name>
<evidence type="ECO:0000313" key="1">
    <source>
        <dbReference type="EMBL" id="MPC11467.1"/>
    </source>
</evidence>
<dbReference type="Proteomes" id="UP000324222">
    <property type="component" value="Unassembled WGS sequence"/>
</dbReference>
<proteinExistence type="predicted"/>
<keyword evidence="2" id="KW-1185">Reference proteome</keyword>
<sequence length="117" mass="12805">MCGARSLVEAGVVASAWGMNKMPRSHSAAPSLALHVILLLWRLTSPAGTPKHLRTQGKEDGIGRRGILGGWRWWSGEAAERGEDNAKASRTCLDARGRRAGLPGRGRWSNWFHHGRN</sequence>
<evidence type="ECO:0000313" key="2">
    <source>
        <dbReference type="Proteomes" id="UP000324222"/>
    </source>
</evidence>
<dbReference type="EMBL" id="VSRR010000164">
    <property type="protein sequence ID" value="MPC11467.1"/>
    <property type="molecule type" value="Genomic_DNA"/>
</dbReference>
<accession>A0A5B7CP21</accession>
<gene>
    <name evidence="1" type="ORF">E2C01_004134</name>
</gene>